<dbReference type="RefSeq" id="WP_039748711.1">
    <property type="nucleotide sequence ID" value="NZ_JTCM02000002.1"/>
</dbReference>
<dbReference type="GO" id="GO:0032259">
    <property type="term" value="P:methylation"/>
    <property type="evidence" value="ECO:0007669"/>
    <property type="project" value="UniProtKB-KW"/>
</dbReference>
<dbReference type="PIRSF" id="PIRSF005739">
    <property type="entry name" value="O-mtase"/>
    <property type="match status" value="1"/>
</dbReference>
<protein>
    <submittedName>
        <fullName evidence="6">Hydroxyneurosporene methyltransferase</fullName>
    </submittedName>
</protein>
<dbReference type="PROSITE" id="PS51683">
    <property type="entry name" value="SAM_OMT_II"/>
    <property type="match status" value="1"/>
</dbReference>
<comment type="caution">
    <text evidence="6">The sequence shown here is derived from an EMBL/GenBank/DDBJ whole genome shotgun (WGS) entry which is preliminary data.</text>
</comment>
<dbReference type="SUPFAM" id="SSF46785">
    <property type="entry name" value="Winged helix' DNA-binding domain"/>
    <property type="match status" value="1"/>
</dbReference>
<sequence length="352" mass="38955">MTTTPVSTSSIEAKKKLFDMVLAFVKSQCIYTAARLGIFNLLQDEGEQSLESIAEKTNTKPERLYFVLRALAHLDVLKQKPGRVFASTELSDLLVTNKGPSMGHFAMHIIEPAQWDAWKVLEDALHTGEVPFERANGKGVYQFCQDNEWSGDVFINAMSFLTNHAVDALMDVYDFSRFETVMDVGGGQGGLIARIVKRFGCKGILFEVPYVAETAAAYLQQQGVDKDAVQIITGDVFVEIPKGADAIVMKYFISAWNDEDAMKILHNCKQALPPHGKIILLQAFVPDLDEPKVAPDGVMPGVFAVQVNVAVPGGGWRTRQHFQELFEKSGFVLEKVVDTQTNLSAMEFGRKS</sequence>
<dbReference type="CDD" id="cd02440">
    <property type="entry name" value="AdoMet_MTases"/>
    <property type="match status" value="1"/>
</dbReference>
<accession>A0A846H1J7</accession>
<dbReference type="Gene3D" id="1.10.10.10">
    <property type="entry name" value="Winged helix-like DNA-binding domain superfamily/Winged helix DNA-binding domain"/>
    <property type="match status" value="1"/>
</dbReference>
<dbReference type="InterPro" id="IPR001077">
    <property type="entry name" value="COMT_C"/>
</dbReference>
<evidence type="ECO:0000256" key="2">
    <source>
        <dbReference type="ARBA" id="ARBA00022679"/>
    </source>
</evidence>
<dbReference type="InterPro" id="IPR036388">
    <property type="entry name" value="WH-like_DNA-bd_sf"/>
</dbReference>
<dbReference type="InterPro" id="IPR029063">
    <property type="entry name" value="SAM-dependent_MTases_sf"/>
</dbReference>
<feature type="domain" description="O-methyltransferase C-terminal" evidence="4">
    <location>
        <begin position="118"/>
        <end position="331"/>
    </location>
</feature>
<evidence type="ECO:0000256" key="1">
    <source>
        <dbReference type="ARBA" id="ARBA00022603"/>
    </source>
</evidence>
<proteinExistence type="predicted"/>
<dbReference type="EMBL" id="JTCM02000002">
    <property type="protein sequence ID" value="NEU71275.1"/>
    <property type="molecule type" value="Genomic_DNA"/>
</dbReference>
<feature type="domain" description="O-methyltransferase dimerisation" evidence="5">
    <location>
        <begin position="19"/>
        <end position="96"/>
    </location>
</feature>
<keyword evidence="2 6" id="KW-0808">Transferase</keyword>
<dbReference type="GO" id="GO:0046983">
    <property type="term" value="F:protein dimerization activity"/>
    <property type="evidence" value="ECO:0007669"/>
    <property type="project" value="InterPro"/>
</dbReference>
<keyword evidence="3" id="KW-0949">S-adenosyl-L-methionine</keyword>
<dbReference type="Pfam" id="PF08100">
    <property type="entry name" value="Dimerisation"/>
    <property type="match status" value="1"/>
</dbReference>
<organism evidence="6 7">
    <name type="scientific">Hassallia byssoidea VB512170</name>
    <dbReference type="NCBI Taxonomy" id="1304833"/>
    <lineage>
        <taxon>Bacteria</taxon>
        <taxon>Bacillati</taxon>
        <taxon>Cyanobacteriota</taxon>
        <taxon>Cyanophyceae</taxon>
        <taxon>Nostocales</taxon>
        <taxon>Tolypothrichaceae</taxon>
        <taxon>Hassallia</taxon>
    </lineage>
</organism>
<dbReference type="Proteomes" id="UP000031549">
    <property type="component" value="Unassembled WGS sequence"/>
</dbReference>
<dbReference type="Pfam" id="PF00891">
    <property type="entry name" value="Methyltransf_2"/>
    <property type="match status" value="1"/>
</dbReference>
<dbReference type="Gene3D" id="3.40.50.150">
    <property type="entry name" value="Vaccinia Virus protein VP39"/>
    <property type="match status" value="1"/>
</dbReference>
<dbReference type="AlphaFoldDB" id="A0A846H1J7"/>
<dbReference type="InterPro" id="IPR016461">
    <property type="entry name" value="COMT-like"/>
</dbReference>
<dbReference type="PANTHER" id="PTHR43712">
    <property type="entry name" value="PUTATIVE (AFU_ORTHOLOGUE AFUA_4G14580)-RELATED"/>
    <property type="match status" value="1"/>
</dbReference>
<name>A0A846H1J7_9CYAN</name>
<dbReference type="SUPFAM" id="SSF53335">
    <property type="entry name" value="S-adenosyl-L-methionine-dependent methyltransferases"/>
    <property type="match status" value="1"/>
</dbReference>
<dbReference type="InterPro" id="IPR012967">
    <property type="entry name" value="COMT_dimerisation"/>
</dbReference>
<reference evidence="6 7" key="1">
    <citation type="journal article" date="2015" name="Genome Announc.">
        <title>Draft Genome Sequence of Cyanobacterium Hassallia byssoidea Strain VB512170, Isolated from Monuments in India.</title>
        <authorList>
            <person name="Singh D."/>
            <person name="Chandrababunaidu M.M."/>
            <person name="Panda A."/>
            <person name="Sen D."/>
            <person name="Bhattacharyya S."/>
            <person name="Adhikary S.P."/>
            <person name="Tripathy S."/>
        </authorList>
    </citation>
    <scope>NUCLEOTIDE SEQUENCE [LARGE SCALE GENOMIC DNA]</scope>
    <source>
        <strain evidence="6 7">VB512170</strain>
    </source>
</reference>
<evidence type="ECO:0000259" key="4">
    <source>
        <dbReference type="Pfam" id="PF00891"/>
    </source>
</evidence>
<gene>
    <name evidence="6" type="ORF">PI95_001425</name>
</gene>
<keyword evidence="1 6" id="KW-0489">Methyltransferase</keyword>
<evidence type="ECO:0000313" key="6">
    <source>
        <dbReference type="EMBL" id="NEU71275.1"/>
    </source>
</evidence>
<evidence type="ECO:0000313" key="7">
    <source>
        <dbReference type="Proteomes" id="UP000031549"/>
    </source>
</evidence>
<keyword evidence="7" id="KW-1185">Reference proteome</keyword>
<evidence type="ECO:0000259" key="5">
    <source>
        <dbReference type="Pfam" id="PF08100"/>
    </source>
</evidence>
<dbReference type="InterPro" id="IPR036390">
    <property type="entry name" value="WH_DNA-bd_sf"/>
</dbReference>
<dbReference type="GO" id="GO:0008171">
    <property type="term" value="F:O-methyltransferase activity"/>
    <property type="evidence" value="ECO:0007669"/>
    <property type="project" value="InterPro"/>
</dbReference>
<evidence type="ECO:0000256" key="3">
    <source>
        <dbReference type="ARBA" id="ARBA00022691"/>
    </source>
</evidence>
<dbReference type="PANTHER" id="PTHR43712:SF2">
    <property type="entry name" value="O-METHYLTRANSFERASE CICE"/>
    <property type="match status" value="1"/>
</dbReference>